<name>A0A395HEB7_9EURO</name>
<dbReference type="RefSeq" id="XP_025580333.1">
    <property type="nucleotide sequence ID" value="XM_025724866.1"/>
</dbReference>
<keyword evidence="2" id="KW-1185">Reference proteome</keyword>
<sequence length="201" mass="23470">MWSVINQATRLHTSVAWRYLIRYYEADQETRHRPERIYSDNAGDDRMWRRGFIRESMASAEWVRKRERGERQRARESSRIIRAGQQAARSAASLVSKRVTIVIIPRQAASRRRMARAQSKIGDYAMQPAMMMPDAEWLGSRQQINGWFVCLFIFFFFVTHQPGVPSGHGEIRPETQEVAQELSFLDSVYKLNGLHRILPTN</sequence>
<organism evidence="1 2">
    <name type="scientific">Aspergillus ibericus CBS 121593</name>
    <dbReference type="NCBI Taxonomy" id="1448316"/>
    <lineage>
        <taxon>Eukaryota</taxon>
        <taxon>Fungi</taxon>
        <taxon>Dikarya</taxon>
        <taxon>Ascomycota</taxon>
        <taxon>Pezizomycotina</taxon>
        <taxon>Eurotiomycetes</taxon>
        <taxon>Eurotiomycetidae</taxon>
        <taxon>Eurotiales</taxon>
        <taxon>Aspergillaceae</taxon>
        <taxon>Aspergillus</taxon>
        <taxon>Aspergillus subgen. Circumdati</taxon>
    </lineage>
</organism>
<dbReference type="Proteomes" id="UP000249402">
    <property type="component" value="Unassembled WGS sequence"/>
</dbReference>
<accession>A0A395HEB7</accession>
<evidence type="ECO:0000313" key="1">
    <source>
        <dbReference type="EMBL" id="RAL06006.1"/>
    </source>
</evidence>
<dbReference type="AlphaFoldDB" id="A0A395HEB7"/>
<proteinExistence type="predicted"/>
<dbReference type="EMBL" id="KZ824420">
    <property type="protein sequence ID" value="RAL06006.1"/>
    <property type="molecule type" value="Genomic_DNA"/>
</dbReference>
<gene>
    <name evidence="1" type="ORF">BO80DRAFT_86567</name>
</gene>
<dbReference type="GeneID" id="37229731"/>
<dbReference type="VEuPathDB" id="FungiDB:BO80DRAFT_86567"/>
<reference evidence="1 2" key="1">
    <citation type="submission" date="2018-02" db="EMBL/GenBank/DDBJ databases">
        <title>The genomes of Aspergillus section Nigri reveals drivers in fungal speciation.</title>
        <authorList>
            <consortium name="DOE Joint Genome Institute"/>
            <person name="Vesth T.C."/>
            <person name="Nybo J."/>
            <person name="Theobald S."/>
            <person name="Brandl J."/>
            <person name="Frisvad J.C."/>
            <person name="Nielsen K.F."/>
            <person name="Lyhne E.K."/>
            <person name="Kogle M.E."/>
            <person name="Kuo A."/>
            <person name="Riley R."/>
            <person name="Clum A."/>
            <person name="Nolan M."/>
            <person name="Lipzen A."/>
            <person name="Salamov A."/>
            <person name="Henrissat B."/>
            <person name="Wiebenga A."/>
            <person name="De vries R.P."/>
            <person name="Grigoriev I.V."/>
            <person name="Mortensen U.H."/>
            <person name="Andersen M.R."/>
            <person name="Baker S.E."/>
        </authorList>
    </citation>
    <scope>NUCLEOTIDE SEQUENCE [LARGE SCALE GENOMIC DNA]</scope>
    <source>
        <strain evidence="1 2">CBS 121593</strain>
    </source>
</reference>
<evidence type="ECO:0000313" key="2">
    <source>
        <dbReference type="Proteomes" id="UP000249402"/>
    </source>
</evidence>
<protein>
    <submittedName>
        <fullName evidence="1">Uncharacterized protein</fullName>
    </submittedName>
</protein>